<reference evidence="10" key="2">
    <citation type="submission" date="2020-09" db="EMBL/GenBank/DDBJ databases">
        <authorList>
            <person name="Sun Q."/>
            <person name="Zhou Y."/>
        </authorList>
    </citation>
    <scope>NUCLEOTIDE SEQUENCE</scope>
    <source>
        <strain evidence="10">CGMCC 1.7086</strain>
    </source>
</reference>
<evidence type="ECO:0000256" key="8">
    <source>
        <dbReference type="ARBA" id="ARBA00068163"/>
    </source>
</evidence>
<comment type="catalytic activity">
    <reaction evidence="5 9">
        <text>N(7)-methyl-GTP + H2O = N(7)-methyl-GMP + diphosphate + H(+)</text>
        <dbReference type="Rhea" id="RHEA:58744"/>
        <dbReference type="ChEBI" id="CHEBI:15377"/>
        <dbReference type="ChEBI" id="CHEBI:15378"/>
        <dbReference type="ChEBI" id="CHEBI:33019"/>
        <dbReference type="ChEBI" id="CHEBI:58285"/>
        <dbReference type="ChEBI" id="CHEBI:87133"/>
    </reaction>
</comment>
<proteinExistence type="inferred from homology"/>
<evidence type="ECO:0000256" key="6">
    <source>
        <dbReference type="ARBA" id="ARBA00053369"/>
    </source>
</evidence>
<evidence type="ECO:0000313" key="10">
    <source>
        <dbReference type="EMBL" id="GGO72847.1"/>
    </source>
</evidence>
<dbReference type="FunFam" id="3.90.950.10:FF:000005">
    <property type="entry name" value="7-methyl-GTP pyrophosphatase"/>
    <property type="match status" value="1"/>
</dbReference>
<keyword evidence="11" id="KW-1185">Reference proteome</keyword>
<feature type="active site" description="Proton acceptor" evidence="9">
    <location>
        <position position="69"/>
    </location>
</feature>
<evidence type="ECO:0000256" key="1">
    <source>
        <dbReference type="ARBA" id="ARBA00004496"/>
    </source>
</evidence>
<comment type="function">
    <text evidence="6 9">Nucleoside triphosphate pyrophosphatase that hydrolyzes 7-methyl-GTP (m(7)GTP). May have a dual role in cell division arrest and in preventing the incorporation of modified nucleotides into cellular nucleic acids.</text>
</comment>
<evidence type="ECO:0000256" key="7">
    <source>
        <dbReference type="ARBA" id="ARBA00060749"/>
    </source>
</evidence>
<dbReference type="InterPro" id="IPR003697">
    <property type="entry name" value="Maf-like"/>
</dbReference>
<comment type="caution">
    <text evidence="9">Lacks conserved residue(s) required for the propagation of feature annotation.</text>
</comment>
<dbReference type="CDD" id="cd00555">
    <property type="entry name" value="Maf"/>
    <property type="match status" value="1"/>
</dbReference>
<evidence type="ECO:0000313" key="11">
    <source>
        <dbReference type="Proteomes" id="UP000606935"/>
    </source>
</evidence>
<accession>A0A917Z4I4</accession>
<dbReference type="EMBL" id="BMLS01000006">
    <property type="protein sequence ID" value="GGO72847.1"/>
    <property type="molecule type" value="Genomic_DNA"/>
</dbReference>
<dbReference type="SUPFAM" id="SSF52972">
    <property type="entry name" value="ITPase-like"/>
    <property type="match status" value="1"/>
</dbReference>
<dbReference type="PIRSF" id="PIRSF006305">
    <property type="entry name" value="Maf"/>
    <property type="match status" value="1"/>
</dbReference>
<evidence type="ECO:0000256" key="5">
    <source>
        <dbReference type="ARBA" id="ARBA00050213"/>
    </source>
</evidence>
<comment type="similarity">
    <text evidence="7 9">Belongs to the Maf family. YceF subfamily.</text>
</comment>
<feature type="site" description="Important for substrate specificity" evidence="9">
    <location>
        <position position="11"/>
    </location>
</feature>
<reference evidence="10" key="1">
    <citation type="journal article" date="2014" name="Int. J. Syst. Evol. Microbiol.">
        <title>Complete genome sequence of Corynebacterium casei LMG S-19264T (=DSM 44701T), isolated from a smear-ripened cheese.</title>
        <authorList>
            <consortium name="US DOE Joint Genome Institute (JGI-PGF)"/>
            <person name="Walter F."/>
            <person name="Albersmeier A."/>
            <person name="Kalinowski J."/>
            <person name="Ruckert C."/>
        </authorList>
    </citation>
    <scope>NUCLEOTIDE SEQUENCE</scope>
    <source>
        <strain evidence="10">CGMCC 1.7086</strain>
    </source>
</reference>
<dbReference type="Proteomes" id="UP000606935">
    <property type="component" value="Unassembled WGS sequence"/>
</dbReference>
<feature type="site" description="Important for substrate specificity" evidence="9">
    <location>
        <position position="154"/>
    </location>
</feature>
<dbReference type="EC" id="3.6.1.-" evidence="9"/>
<sequence length="198" mass="21539">MQLILASTSPYRKSLLEKLAIPFICASPQADETPMEGETPDMLVSRLARAKAESVAQQMDIPSLVIGSDQVASLDGQIIGKPLTHDAAVAQLTHASGRLVRFYTGLCLFNSVTGESQLKIETFDVQFRQLNEEQIEAYLQKEQPYQCAGSFKSEGLGICLFERLSGRDPNSLVGLPLIALIDMLQKAGIDPLSSHSSD</sequence>
<dbReference type="PANTHER" id="PTHR43213">
    <property type="entry name" value="BIFUNCTIONAL DTTP/UTP PYROPHOSPHATASE/METHYLTRANSFERASE PROTEIN-RELATED"/>
    <property type="match status" value="1"/>
</dbReference>
<dbReference type="InterPro" id="IPR029001">
    <property type="entry name" value="ITPase-like_fam"/>
</dbReference>
<keyword evidence="2 9" id="KW-0963">Cytoplasm</keyword>
<dbReference type="RefSeq" id="WP_188697472.1">
    <property type="nucleotide sequence ID" value="NZ_BMLS01000006.1"/>
</dbReference>
<feature type="site" description="Important for substrate specificity" evidence="9">
    <location>
        <position position="70"/>
    </location>
</feature>
<comment type="cofactor">
    <cofactor evidence="9">
        <name>a divalent metal cation</name>
        <dbReference type="ChEBI" id="CHEBI:60240"/>
    </cofactor>
</comment>
<dbReference type="AlphaFoldDB" id="A0A917Z4I4"/>
<dbReference type="NCBIfam" id="TIGR00172">
    <property type="entry name" value="maf"/>
    <property type="match status" value="1"/>
</dbReference>
<evidence type="ECO:0000256" key="3">
    <source>
        <dbReference type="ARBA" id="ARBA00022801"/>
    </source>
</evidence>
<comment type="caution">
    <text evidence="10">The sequence shown here is derived from an EMBL/GenBank/DDBJ whole genome shotgun (WGS) entry which is preliminary data.</text>
</comment>
<dbReference type="GO" id="GO:0009117">
    <property type="term" value="P:nucleotide metabolic process"/>
    <property type="evidence" value="ECO:0007669"/>
    <property type="project" value="UniProtKB-KW"/>
</dbReference>
<dbReference type="GO" id="GO:0005737">
    <property type="term" value="C:cytoplasm"/>
    <property type="evidence" value="ECO:0007669"/>
    <property type="project" value="UniProtKB-SubCell"/>
</dbReference>
<evidence type="ECO:0000256" key="2">
    <source>
        <dbReference type="ARBA" id="ARBA00022490"/>
    </source>
</evidence>
<keyword evidence="3 9" id="KW-0378">Hydrolase</keyword>
<name>A0A917Z4I4_9ALTE</name>
<dbReference type="Pfam" id="PF02545">
    <property type="entry name" value="Maf"/>
    <property type="match status" value="1"/>
</dbReference>
<gene>
    <name evidence="10" type="primary">yceF</name>
    <name evidence="10" type="ORF">GCM10010982_31980</name>
</gene>
<evidence type="ECO:0000256" key="4">
    <source>
        <dbReference type="ARBA" id="ARBA00023080"/>
    </source>
</evidence>
<dbReference type="HAMAP" id="MF_00528">
    <property type="entry name" value="Maf"/>
    <property type="match status" value="1"/>
</dbReference>
<dbReference type="GO" id="GO:0047429">
    <property type="term" value="F:nucleoside triphosphate diphosphatase activity"/>
    <property type="evidence" value="ECO:0007669"/>
    <property type="project" value="InterPro"/>
</dbReference>
<comment type="subcellular location">
    <subcellularLocation>
        <location evidence="1 9">Cytoplasm</location>
    </subcellularLocation>
</comment>
<evidence type="ECO:0000256" key="9">
    <source>
        <dbReference type="HAMAP-Rule" id="MF_00528"/>
    </source>
</evidence>
<protein>
    <recommendedName>
        <fullName evidence="8 9">7-methyl-GTP pyrophosphatase</fullName>
        <shortName evidence="9">m(7)GTP pyrophosphatase</shortName>
        <ecNumber evidence="9">3.6.1.-</ecNumber>
    </recommendedName>
</protein>
<organism evidence="10 11">
    <name type="scientific">Bowmanella pacifica</name>
    <dbReference type="NCBI Taxonomy" id="502051"/>
    <lineage>
        <taxon>Bacteria</taxon>
        <taxon>Pseudomonadati</taxon>
        <taxon>Pseudomonadota</taxon>
        <taxon>Gammaproteobacteria</taxon>
        <taxon>Alteromonadales</taxon>
        <taxon>Alteromonadaceae</taxon>
        <taxon>Bowmanella</taxon>
    </lineage>
</organism>
<dbReference type="Gene3D" id="3.90.950.10">
    <property type="match status" value="1"/>
</dbReference>
<dbReference type="PANTHER" id="PTHR43213:SF10">
    <property type="entry name" value="7-METHYL-GTP PYROPHOSPHATASE"/>
    <property type="match status" value="1"/>
</dbReference>
<keyword evidence="4 9" id="KW-0546">Nucleotide metabolism</keyword>